<keyword evidence="1" id="KW-0949">S-adenosyl-L-methionine</keyword>
<dbReference type="EMBL" id="LR798243">
    <property type="protein sequence ID" value="CAB5215029.1"/>
    <property type="molecule type" value="Genomic_DNA"/>
</dbReference>
<proteinExistence type="predicted"/>
<dbReference type="SFLD" id="SFLDS00029">
    <property type="entry name" value="Radical_SAM"/>
    <property type="match status" value="1"/>
</dbReference>
<sequence length="385" mass="44362">MLDKLTNNGTFCVLPWIHDFTQLDGRKHLCCVASGRNGMSEVGGIETASTPEIRKKLFNGEPVTNCEHCYKQEREGLQSYRQQQNRDWLDKKKHPDVVHYFENLTDTTEPWIVHYDLRYDNKCNLSCITCDPQFSTLWQKELNIPIKEIKLDIKNEQLLSAKKIYLAGGEPLIIDRYIELLKFLSENRSRAEIIISTNLTTLSTEVIGYLSRLRSVILVSTDTWGRAQEYVRYPLKWDKFIRNLEALKAARINFCYNTTASACGVLGWERFGELEQYGPQDWWLLPTEVPPWHGVENLPAHAKELALQSIQTMTQTNFYVKSLVFKSQVDHLIERVQKTGVYEKKLLKEILAIDNRRGINHADYLGISLQPTVDSGPVNDAPNIV</sequence>
<dbReference type="InterPro" id="IPR050377">
    <property type="entry name" value="Radical_SAM_PqqE_MftC-like"/>
</dbReference>
<dbReference type="InterPro" id="IPR058240">
    <property type="entry name" value="rSAM_sf"/>
</dbReference>
<dbReference type="InterPro" id="IPR007197">
    <property type="entry name" value="rSAM"/>
</dbReference>
<organism evidence="6">
    <name type="scientific">uncultured Caudovirales phage</name>
    <dbReference type="NCBI Taxonomy" id="2100421"/>
    <lineage>
        <taxon>Viruses</taxon>
        <taxon>Duplodnaviria</taxon>
        <taxon>Heunggongvirae</taxon>
        <taxon>Uroviricota</taxon>
        <taxon>Caudoviricetes</taxon>
        <taxon>Peduoviridae</taxon>
        <taxon>Maltschvirus</taxon>
        <taxon>Maltschvirus maltsch</taxon>
    </lineage>
</organism>
<dbReference type="PANTHER" id="PTHR11228">
    <property type="entry name" value="RADICAL SAM DOMAIN PROTEIN"/>
    <property type="match status" value="1"/>
</dbReference>
<protein>
    <submittedName>
        <fullName evidence="6">Radical_SAM domain containing protein</fullName>
    </submittedName>
</protein>
<evidence type="ECO:0000313" key="6">
    <source>
        <dbReference type="EMBL" id="CAB5215029.1"/>
    </source>
</evidence>
<evidence type="ECO:0000256" key="1">
    <source>
        <dbReference type="ARBA" id="ARBA00022691"/>
    </source>
</evidence>
<evidence type="ECO:0000259" key="5">
    <source>
        <dbReference type="Pfam" id="PF04055"/>
    </source>
</evidence>
<gene>
    <name evidence="6" type="ORF">UFOVP190_366</name>
</gene>
<keyword evidence="4" id="KW-0411">Iron-sulfur</keyword>
<dbReference type="CDD" id="cd01335">
    <property type="entry name" value="Radical_SAM"/>
    <property type="match status" value="1"/>
</dbReference>
<name>A0A6J7WHY2_9CAUD</name>
<keyword evidence="2" id="KW-0479">Metal-binding</keyword>
<dbReference type="PANTHER" id="PTHR11228:SF7">
    <property type="entry name" value="PQQA PEPTIDE CYCLASE"/>
    <property type="match status" value="1"/>
</dbReference>
<evidence type="ECO:0000256" key="4">
    <source>
        <dbReference type="ARBA" id="ARBA00023014"/>
    </source>
</evidence>
<feature type="domain" description="Radical SAM core" evidence="5">
    <location>
        <begin position="121"/>
        <end position="258"/>
    </location>
</feature>
<dbReference type="GO" id="GO:0051536">
    <property type="term" value="F:iron-sulfur cluster binding"/>
    <property type="evidence" value="ECO:0007669"/>
    <property type="project" value="UniProtKB-KW"/>
</dbReference>
<dbReference type="Pfam" id="PF04055">
    <property type="entry name" value="Radical_SAM"/>
    <property type="match status" value="1"/>
</dbReference>
<dbReference type="GO" id="GO:0003824">
    <property type="term" value="F:catalytic activity"/>
    <property type="evidence" value="ECO:0007669"/>
    <property type="project" value="InterPro"/>
</dbReference>
<accession>A0A6J7WHY2</accession>
<evidence type="ECO:0000256" key="3">
    <source>
        <dbReference type="ARBA" id="ARBA00023004"/>
    </source>
</evidence>
<dbReference type="NCBIfam" id="NF033640">
    <property type="entry name" value="N_Twi_rSAM"/>
    <property type="match status" value="1"/>
</dbReference>
<dbReference type="InterPro" id="IPR013785">
    <property type="entry name" value="Aldolase_TIM"/>
</dbReference>
<evidence type="ECO:0000256" key="2">
    <source>
        <dbReference type="ARBA" id="ARBA00022723"/>
    </source>
</evidence>
<dbReference type="GO" id="GO:0046872">
    <property type="term" value="F:metal ion binding"/>
    <property type="evidence" value="ECO:0007669"/>
    <property type="project" value="UniProtKB-KW"/>
</dbReference>
<dbReference type="SUPFAM" id="SSF102114">
    <property type="entry name" value="Radical SAM enzymes"/>
    <property type="match status" value="1"/>
</dbReference>
<dbReference type="Gene3D" id="3.20.20.70">
    <property type="entry name" value="Aldolase class I"/>
    <property type="match status" value="1"/>
</dbReference>
<reference evidence="6" key="1">
    <citation type="submission" date="2020-05" db="EMBL/GenBank/DDBJ databases">
        <authorList>
            <person name="Chiriac C."/>
            <person name="Salcher M."/>
            <person name="Ghai R."/>
            <person name="Kavagutti S V."/>
        </authorList>
    </citation>
    <scope>NUCLEOTIDE SEQUENCE</scope>
</reference>
<keyword evidence="3" id="KW-0408">Iron</keyword>